<proteinExistence type="predicted"/>
<evidence type="ECO:0000313" key="2">
    <source>
        <dbReference type="EMBL" id="GHB56199.1"/>
    </source>
</evidence>
<organism evidence="2 3">
    <name type="scientific">Persicitalea jodogahamensis</name>
    <dbReference type="NCBI Taxonomy" id="402147"/>
    <lineage>
        <taxon>Bacteria</taxon>
        <taxon>Pseudomonadati</taxon>
        <taxon>Bacteroidota</taxon>
        <taxon>Cytophagia</taxon>
        <taxon>Cytophagales</taxon>
        <taxon>Spirosomataceae</taxon>
        <taxon>Persicitalea</taxon>
    </lineage>
</organism>
<gene>
    <name evidence="2" type="ORF">GCM10007390_06880</name>
</gene>
<keyword evidence="3" id="KW-1185">Reference proteome</keyword>
<dbReference type="AlphaFoldDB" id="A0A8J3G7K2"/>
<dbReference type="Proteomes" id="UP000598271">
    <property type="component" value="Unassembled WGS sequence"/>
</dbReference>
<dbReference type="EMBL" id="BMXF01000001">
    <property type="protein sequence ID" value="GHB56199.1"/>
    <property type="molecule type" value="Genomic_DNA"/>
</dbReference>
<keyword evidence="1" id="KW-0732">Signal</keyword>
<feature type="chain" id="PRO_5035268316" description="Hedgehog/Intein (Hint) domain-containing protein" evidence="1">
    <location>
        <begin position="20"/>
        <end position="158"/>
    </location>
</feature>
<accession>A0A8J3G7K2</accession>
<protein>
    <recommendedName>
        <fullName evidence="4">Hedgehog/Intein (Hint) domain-containing protein</fullName>
    </recommendedName>
</protein>
<evidence type="ECO:0008006" key="4">
    <source>
        <dbReference type="Google" id="ProtNLM"/>
    </source>
</evidence>
<evidence type="ECO:0000313" key="3">
    <source>
        <dbReference type="Proteomes" id="UP000598271"/>
    </source>
</evidence>
<feature type="signal peptide" evidence="1">
    <location>
        <begin position="1"/>
        <end position="19"/>
    </location>
</feature>
<name>A0A8J3G7K2_9BACT</name>
<reference evidence="2 3" key="1">
    <citation type="journal article" date="2014" name="Int. J. Syst. Evol. Microbiol.">
        <title>Complete genome sequence of Corynebacterium casei LMG S-19264T (=DSM 44701T), isolated from a smear-ripened cheese.</title>
        <authorList>
            <consortium name="US DOE Joint Genome Institute (JGI-PGF)"/>
            <person name="Walter F."/>
            <person name="Albersmeier A."/>
            <person name="Kalinowski J."/>
            <person name="Ruckert C."/>
        </authorList>
    </citation>
    <scope>NUCLEOTIDE SEQUENCE [LARGE SCALE GENOMIC DNA]</scope>
    <source>
        <strain evidence="2 3">KCTC 12866</strain>
    </source>
</reference>
<comment type="caution">
    <text evidence="2">The sequence shown here is derived from an EMBL/GenBank/DDBJ whole genome shotgun (WGS) entry which is preliminary data.</text>
</comment>
<evidence type="ECO:0000256" key="1">
    <source>
        <dbReference type="SAM" id="SignalP"/>
    </source>
</evidence>
<sequence length="158" mass="17526">MIQNPLLMSKSLAFFFLFAAGTISGVRAQKSATASAGEDVAVNRVQKAKRTKGKADWLTALYLRPVEQTKSMREYSPLVPAQLLEGHATLCVDTPDGPKTVSQLKKGDVLYRYEPTTRLVSAWEVRIVQRKARRADALYSVENESNSLLSDKRIALGR</sequence>